<keyword evidence="6" id="KW-1185">Reference proteome</keyword>
<protein>
    <submittedName>
        <fullName evidence="5">ABC transporter substrate-binding protein</fullName>
    </submittedName>
</protein>
<dbReference type="PANTHER" id="PTHR30483">
    <property type="entry name" value="LEUCINE-SPECIFIC-BINDING PROTEIN"/>
    <property type="match status" value="1"/>
</dbReference>
<feature type="compositionally biased region" description="Gly residues" evidence="3">
    <location>
        <begin position="314"/>
        <end position="331"/>
    </location>
</feature>
<organism evidence="5 6">
    <name type="scientific">Streptomyces boetiae</name>
    <dbReference type="NCBI Taxonomy" id="3075541"/>
    <lineage>
        <taxon>Bacteria</taxon>
        <taxon>Bacillati</taxon>
        <taxon>Actinomycetota</taxon>
        <taxon>Actinomycetes</taxon>
        <taxon>Kitasatosporales</taxon>
        <taxon>Streptomycetaceae</taxon>
        <taxon>Streptomyces</taxon>
    </lineage>
</organism>
<feature type="compositionally biased region" description="Basic and acidic residues" evidence="3">
    <location>
        <begin position="378"/>
        <end position="389"/>
    </location>
</feature>
<dbReference type="EMBL" id="JAVREN010000006">
    <property type="protein sequence ID" value="MDT0306543.1"/>
    <property type="molecule type" value="Genomic_DNA"/>
</dbReference>
<evidence type="ECO:0000256" key="3">
    <source>
        <dbReference type="SAM" id="MobiDB-lite"/>
    </source>
</evidence>
<feature type="region of interest" description="Disordered" evidence="3">
    <location>
        <begin position="291"/>
        <end position="396"/>
    </location>
</feature>
<reference evidence="6" key="1">
    <citation type="submission" date="2023-07" db="EMBL/GenBank/DDBJ databases">
        <title>30 novel species of actinomycetes from the DSMZ collection.</title>
        <authorList>
            <person name="Nouioui I."/>
        </authorList>
    </citation>
    <scope>NUCLEOTIDE SEQUENCE [LARGE SCALE GENOMIC DNA]</scope>
    <source>
        <strain evidence="6">DSM 44917</strain>
    </source>
</reference>
<comment type="caution">
    <text evidence="5">The sequence shown here is derived from an EMBL/GenBank/DDBJ whole genome shotgun (WGS) entry which is preliminary data.</text>
</comment>
<feature type="domain" description="Protein kinase" evidence="4">
    <location>
        <begin position="15"/>
        <end position="279"/>
    </location>
</feature>
<dbReference type="PANTHER" id="PTHR30483:SF6">
    <property type="entry name" value="PERIPLASMIC BINDING PROTEIN OF ABC TRANSPORTER FOR NATURAL AMINO ACIDS"/>
    <property type="match status" value="1"/>
</dbReference>
<dbReference type="Gene3D" id="3.40.50.2300">
    <property type="match status" value="2"/>
</dbReference>
<feature type="compositionally biased region" description="Low complexity" evidence="3">
    <location>
        <begin position="359"/>
        <end position="369"/>
    </location>
</feature>
<feature type="compositionally biased region" description="Low complexity" evidence="3">
    <location>
        <begin position="299"/>
        <end position="310"/>
    </location>
</feature>
<dbReference type="SUPFAM" id="SSF53822">
    <property type="entry name" value="Periplasmic binding protein-like I"/>
    <property type="match status" value="1"/>
</dbReference>
<dbReference type="SMART" id="SM00220">
    <property type="entry name" value="S_TKc"/>
    <property type="match status" value="1"/>
</dbReference>
<dbReference type="InterPro" id="IPR051010">
    <property type="entry name" value="BCAA_transport"/>
</dbReference>
<evidence type="ECO:0000259" key="4">
    <source>
        <dbReference type="PROSITE" id="PS50011"/>
    </source>
</evidence>
<keyword evidence="2" id="KW-0732">Signal</keyword>
<dbReference type="CDD" id="cd06342">
    <property type="entry name" value="PBP1_ABC_LIVBP-like"/>
    <property type="match status" value="1"/>
</dbReference>
<gene>
    <name evidence="5" type="ORF">RM780_06160</name>
</gene>
<feature type="compositionally biased region" description="Gly residues" evidence="3">
    <location>
        <begin position="342"/>
        <end position="358"/>
    </location>
</feature>
<dbReference type="Gene3D" id="3.30.200.20">
    <property type="entry name" value="Phosphorylase Kinase, domain 1"/>
    <property type="match status" value="1"/>
</dbReference>
<proteinExistence type="inferred from homology"/>
<evidence type="ECO:0000313" key="6">
    <source>
        <dbReference type="Proteomes" id="UP001183388"/>
    </source>
</evidence>
<dbReference type="InterPro" id="IPR028082">
    <property type="entry name" value="Peripla_BP_I"/>
</dbReference>
<dbReference type="Proteomes" id="UP001183388">
    <property type="component" value="Unassembled WGS sequence"/>
</dbReference>
<dbReference type="RefSeq" id="WP_311629471.1">
    <property type="nucleotide sequence ID" value="NZ_JAVREN010000006.1"/>
</dbReference>
<evidence type="ECO:0000256" key="1">
    <source>
        <dbReference type="ARBA" id="ARBA00010062"/>
    </source>
</evidence>
<dbReference type="Pfam" id="PF13458">
    <property type="entry name" value="Peripla_BP_6"/>
    <property type="match status" value="1"/>
</dbReference>
<dbReference type="InterPro" id="IPR028081">
    <property type="entry name" value="Leu-bd"/>
</dbReference>
<dbReference type="Pfam" id="PF00069">
    <property type="entry name" value="Pkinase"/>
    <property type="match status" value="1"/>
</dbReference>
<sequence>MRPLEEADPRRIGGYRLLRRLAEGRTGVVYLTRYADGGAAVLKLIRPEHAAAPGFRARFEADVAAARHVRASYLVTVRAADTAGGTIWAAYPYLPGPALPRALEAHGPLPARTVRVLGVTLAGALCAVHAAGLAHGDVRPGHVSLAADGGWLTGFGGSGTRGARPGFAAPEQTFARAPERERRRAQGRARARGEARAAAGDVFALGCVLALAASGRPPFGSGTNAELLLRTRAEAPDLADVPRELAEVVRACLEKNPAARPTADEVRMELATEGGARWLPDALAAEIEERAGRPLPSWEAPGSPRAAGRRAPGGRSGGGKTGGGKTGGGKPKGAKGEKAGAAKGGGRRSGGAGQGAASGSGEPEAESAPGGSGGGVAADHHPKAGHEARAAAVEDVPRRAGRRGLLLGSGAVGLAGLATAWRLMPGPRSPAATGEERGGTYAIGLHADLSGPHARYGRGQWRGAGMAVDELSRNGGLPFGLRLTQADDGGDPDRAREVAARLAADPSVIAVIGPTADPVARAAAEVYAAQGVPLLALSVGSFGPREGLSTLLHARPNTATLGLAVPACLAGEGRPLRVGVVDDLAAASYSRETVRAVTATAGGSGAELVTMELRADERDFAGMARRLAAERVEAVVWGGYAEGAGRLARELRTAGFAGRCLATQEALDPAFFEHAGRAQRQWRFLASYTDARGDEGARRFGAVYRERFDEEAGPYAAEGYDAARLVAKALRQAAGEGGRVGREPLLERLRGTHYRGVARELAFDHAGDYAGAGPLGYLYEAEDDAFHFRGVAPFPGASGEAIPGDPL</sequence>
<comment type="similarity">
    <text evidence="1">Belongs to the leucine-binding protein family.</text>
</comment>
<evidence type="ECO:0000313" key="5">
    <source>
        <dbReference type="EMBL" id="MDT0306543.1"/>
    </source>
</evidence>
<name>A0ABU2L4R0_9ACTN</name>
<dbReference type="InterPro" id="IPR011009">
    <property type="entry name" value="Kinase-like_dom_sf"/>
</dbReference>
<dbReference type="PROSITE" id="PS50011">
    <property type="entry name" value="PROTEIN_KINASE_DOM"/>
    <property type="match status" value="1"/>
</dbReference>
<dbReference type="Gene3D" id="1.10.510.10">
    <property type="entry name" value="Transferase(Phosphotransferase) domain 1"/>
    <property type="match status" value="1"/>
</dbReference>
<dbReference type="SUPFAM" id="SSF56112">
    <property type="entry name" value="Protein kinase-like (PK-like)"/>
    <property type="match status" value="1"/>
</dbReference>
<dbReference type="InterPro" id="IPR000719">
    <property type="entry name" value="Prot_kinase_dom"/>
</dbReference>
<evidence type="ECO:0000256" key="2">
    <source>
        <dbReference type="ARBA" id="ARBA00022729"/>
    </source>
</evidence>
<accession>A0ABU2L4R0</accession>